<accession>A0A5C7GS14</accession>
<protein>
    <submittedName>
        <fullName evidence="1">Uncharacterized protein</fullName>
    </submittedName>
</protein>
<dbReference type="Gene3D" id="3.30.530.20">
    <property type="match status" value="1"/>
</dbReference>
<evidence type="ECO:0000313" key="1">
    <source>
        <dbReference type="EMBL" id="TXG47584.1"/>
    </source>
</evidence>
<dbReference type="OrthoDB" id="4436220at2759"/>
<reference evidence="2" key="1">
    <citation type="journal article" date="2019" name="Gigascience">
        <title>De novo genome assembly of the endangered Acer yangbiense, a plant species with extremely small populations endemic to Yunnan Province, China.</title>
        <authorList>
            <person name="Yang J."/>
            <person name="Wariss H.M."/>
            <person name="Tao L."/>
            <person name="Zhang R."/>
            <person name="Yun Q."/>
            <person name="Hollingsworth P."/>
            <person name="Dao Z."/>
            <person name="Luo G."/>
            <person name="Guo H."/>
            <person name="Ma Y."/>
            <person name="Sun W."/>
        </authorList>
    </citation>
    <scope>NUCLEOTIDE SEQUENCE [LARGE SCALE GENOMIC DNA]</scope>
    <source>
        <strain evidence="2">cv. Malutang</strain>
    </source>
</reference>
<proteinExistence type="predicted"/>
<comment type="caution">
    <text evidence="1">The sequence shown here is derived from an EMBL/GenBank/DDBJ whole genome shotgun (WGS) entry which is preliminary data.</text>
</comment>
<dbReference type="AlphaFoldDB" id="A0A5C7GS14"/>
<dbReference type="Proteomes" id="UP000323000">
    <property type="component" value="Chromosome 13"/>
</dbReference>
<gene>
    <name evidence="1" type="ORF">EZV62_026878</name>
</gene>
<dbReference type="EMBL" id="VAHF01000013">
    <property type="protein sequence ID" value="TXG47584.1"/>
    <property type="molecule type" value="Genomic_DNA"/>
</dbReference>
<dbReference type="SUPFAM" id="SSF55961">
    <property type="entry name" value="Bet v1-like"/>
    <property type="match status" value="1"/>
</dbReference>
<name>A0A5C7GS14_9ROSI</name>
<dbReference type="InterPro" id="IPR023393">
    <property type="entry name" value="START-like_dom_sf"/>
</dbReference>
<evidence type="ECO:0000313" key="2">
    <source>
        <dbReference type="Proteomes" id="UP000323000"/>
    </source>
</evidence>
<sequence>MIVTGLPARTSTERLDKLDDELHVSIIGGDHRLENYHSTTSLHGTEGGQKTVVMESYVVDVPAGNSKEETCVFVDTIIDVRLEEDMFVQREAEEPKPLGATNLGGDGREADTHEMTIEINLMASSGRSGSGQVGRGDFDEEQRATYMLLHRLHE</sequence>
<organism evidence="1 2">
    <name type="scientific">Acer yangbiense</name>
    <dbReference type="NCBI Taxonomy" id="1000413"/>
    <lineage>
        <taxon>Eukaryota</taxon>
        <taxon>Viridiplantae</taxon>
        <taxon>Streptophyta</taxon>
        <taxon>Embryophyta</taxon>
        <taxon>Tracheophyta</taxon>
        <taxon>Spermatophyta</taxon>
        <taxon>Magnoliopsida</taxon>
        <taxon>eudicotyledons</taxon>
        <taxon>Gunneridae</taxon>
        <taxon>Pentapetalae</taxon>
        <taxon>rosids</taxon>
        <taxon>malvids</taxon>
        <taxon>Sapindales</taxon>
        <taxon>Sapindaceae</taxon>
        <taxon>Hippocastanoideae</taxon>
        <taxon>Acereae</taxon>
        <taxon>Acer</taxon>
    </lineage>
</organism>
<keyword evidence="2" id="KW-1185">Reference proteome</keyword>